<dbReference type="Gene3D" id="2.60.40.790">
    <property type="match status" value="1"/>
</dbReference>
<dbReference type="EC" id="7.3.2.7" evidence="3"/>
<feature type="domain" description="ArsA HSP20-like" evidence="5">
    <location>
        <begin position="339"/>
        <end position="398"/>
    </location>
</feature>
<accession>A0A2U0SC54</accession>
<evidence type="ECO:0000313" key="6">
    <source>
        <dbReference type="EMBL" id="PVX28894.1"/>
    </source>
</evidence>
<dbReference type="InterPro" id="IPR027417">
    <property type="entry name" value="P-loop_NTPase"/>
</dbReference>
<dbReference type="PANTHER" id="PTHR10803:SF3">
    <property type="entry name" value="ATPASE GET3"/>
    <property type="match status" value="1"/>
</dbReference>
<dbReference type="OrthoDB" id="9780677at2"/>
<dbReference type="GO" id="GO:0016887">
    <property type="term" value="F:ATP hydrolysis activity"/>
    <property type="evidence" value="ECO:0007669"/>
    <property type="project" value="InterPro"/>
</dbReference>
<comment type="similarity">
    <text evidence="1">Belongs to the arsA ATPase family.</text>
</comment>
<reference evidence="6 7" key="1">
    <citation type="submission" date="2018-05" db="EMBL/GenBank/DDBJ databases">
        <title>Description of Sphingomonas pokkalii sp nov, isolated from the rhizosphere of saline tolerant pokkali rice and its draft genome analysis.</title>
        <authorList>
            <person name="Menon R."/>
            <person name="Kumari S."/>
            <person name="Rameshkumar N."/>
        </authorList>
    </citation>
    <scope>NUCLEOTIDE SEQUENCE [LARGE SCALE GENOMIC DNA]</scope>
    <source>
        <strain evidence="6 7">L3B27</strain>
    </source>
</reference>
<keyword evidence="7" id="KW-1185">Reference proteome</keyword>
<evidence type="ECO:0000256" key="2">
    <source>
        <dbReference type="ARBA" id="ARBA00052296"/>
    </source>
</evidence>
<evidence type="ECO:0000259" key="5">
    <source>
        <dbReference type="Pfam" id="PF17886"/>
    </source>
</evidence>
<dbReference type="CDD" id="cd02035">
    <property type="entry name" value="ArsA"/>
    <property type="match status" value="1"/>
</dbReference>
<evidence type="ECO:0000313" key="7">
    <source>
        <dbReference type="Proteomes" id="UP000245890"/>
    </source>
</evidence>
<feature type="domain" description="ArsA/GET3 Anion-transporting ATPase-like" evidence="4">
    <location>
        <begin position="3"/>
        <end position="312"/>
    </location>
</feature>
<proteinExistence type="inferred from homology"/>
<dbReference type="GO" id="GO:0005524">
    <property type="term" value="F:ATP binding"/>
    <property type="evidence" value="ECO:0007669"/>
    <property type="project" value="InterPro"/>
</dbReference>
<dbReference type="GO" id="GO:0015446">
    <property type="term" value="F:ATPase-coupled arsenite transmembrane transporter activity"/>
    <property type="evidence" value="ECO:0007669"/>
    <property type="project" value="UniProtKB-EC"/>
</dbReference>
<dbReference type="NCBIfam" id="TIGR00345">
    <property type="entry name" value="GET3_arsA_TRC40"/>
    <property type="match status" value="1"/>
</dbReference>
<dbReference type="EMBL" id="QENQ01000001">
    <property type="protein sequence ID" value="PVX28894.1"/>
    <property type="molecule type" value="Genomic_DNA"/>
</dbReference>
<gene>
    <name evidence="6" type="ORF">DD559_05735</name>
</gene>
<name>A0A2U0SC54_9SPHN</name>
<dbReference type="InterPro" id="IPR008978">
    <property type="entry name" value="HSP20-like_chaperone"/>
</dbReference>
<dbReference type="Proteomes" id="UP000245890">
    <property type="component" value="Unassembled WGS sequence"/>
</dbReference>
<comment type="caution">
    <text evidence="6">The sequence shown here is derived from an EMBL/GenBank/DDBJ whole genome shotgun (WGS) entry which is preliminary data.</text>
</comment>
<evidence type="ECO:0000259" key="4">
    <source>
        <dbReference type="Pfam" id="PF02374"/>
    </source>
</evidence>
<protein>
    <recommendedName>
        <fullName evidence="3">arsenite-transporting ATPase</fullName>
        <ecNumber evidence="3">7.3.2.7</ecNumber>
    </recommendedName>
</protein>
<dbReference type="InterPro" id="IPR016300">
    <property type="entry name" value="ATPase_ArsA/GET3"/>
</dbReference>
<dbReference type="PANTHER" id="PTHR10803">
    <property type="entry name" value="ARSENICAL PUMP-DRIVING ATPASE ARSENITE-TRANSLOCATING ATPASE"/>
    <property type="match status" value="1"/>
</dbReference>
<evidence type="ECO:0000256" key="3">
    <source>
        <dbReference type="ARBA" id="ARBA00066752"/>
    </source>
</evidence>
<dbReference type="AlphaFoldDB" id="A0A2U0SC54"/>
<dbReference type="Pfam" id="PF02374">
    <property type="entry name" value="ArsA_ATPase"/>
    <property type="match status" value="1"/>
</dbReference>
<dbReference type="RefSeq" id="WP_116468337.1">
    <property type="nucleotide sequence ID" value="NZ_QENQ01000001.1"/>
</dbReference>
<dbReference type="Pfam" id="PF17886">
    <property type="entry name" value="ArsA_HSP20"/>
    <property type="match status" value="1"/>
</dbReference>
<organism evidence="6 7">
    <name type="scientific">Sphingomonas pokkalii</name>
    <dbReference type="NCBI Taxonomy" id="2175090"/>
    <lineage>
        <taxon>Bacteria</taxon>
        <taxon>Pseudomonadati</taxon>
        <taxon>Pseudomonadota</taxon>
        <taxon>Alphaproteobacteria</taxon>
        <taxon>Sphingomonadales</taxon>
        <taxon>Sphingomonadaceae</taxon>
        <taxon>Sphingomonas</taxon>
    </lineage>
</organism>
<dbReference type="SUPFAM" id="SSF52540">
    <property type="entry name" value="P-loop containing nucleoside triphosphate hydrolases"/>
    <property type="match status" value="1"/>
</dbReference>
<dbReference type="Gene3D" id="3.40.50.300">
    <property type="entry name" value="P-loop containing nucleotide triphosphate hydrolases"/>
    <property type="match status" value="1"/>
</dbReference>
<dbReference type="InterPro" id="IPR025723">
    <property type="entry name" value="ArsA/GET3_ATPase-like"/>
</dbReference>
<sequence>MSTRIILVSGKGGVGKTSVAAATGLRSAKAGSRTLVMSFDLAHSLGDSFAVQSALIGLNKGEPRTINDNLSILEIDLYEALGRQWGDTFQLVSGMIYGGNSMQGALASEVGVMPGMEELVALHCLHEHYESGNYDVIVVDCPPTAEALAFVGFVALLEFYVQKRLPVDRRFSRLARPIALSIDRSWEMFFPEDRHFALIEQIARRMTAMNGILRDAAITTIRLVSNPEKMVVEETKRALMYFSMYGITCDAVVMNRLLPDDARSYARRLASQAAYLAEVEQDFAPVPMWRVPWMPGEVIGCEALEAFADRLYGESDARDAFITAPAYRVFDPEAAGEPYRLQLRLPFADRSDIDLARVEEGLAIKIGPFRRVIMLPRVLQSLNVLGAKLVNDHLTIRFGGLRA</sequence>
<dbReference type="InterPro" id="IPR040612">
    <property type="entry name" value="ArsA_HSP20-like"/>
</dbReference>
<evidence type="ECO:0000256" key="1">
    <source>
        <dbReference type="ARBA" id="ARBA00011040"/>
    </source>
</evidence>
<comment type="catalytic activity">
    <reaction evidence="2">
        <text>arsenite(in) + ATP + H2O = arsenite(out) + ADP + phosphate + H(+)</text>
        <dbReference type="Rhea" id="RHEA:11348"/>
        <dbReference type="ChEBI" id="CHEBI:15377"/>
        <dbReference type="ChEBI" id="CHEBI:15378"/>
        <dbReference type="ChEBI" id="CHEBI:29242"/>
        <dbReference type="ChEBI" id="CHEBI:30616"/>
        <dbReference type="ChEBI" id="CHEBI:43474"/>
        <dbReference type="ChEBI" id="CHEBI:456216"/>
        <dbReference type="EC" id="7.3.2.7"/>
    </reaction>
</comment>